<protein>
    <submittedName>
        <fullName evidence="1">Uncharacterized protein</fullName>
    </submittedName>
</protein>
<name>A0A1R1XYH9_9FUNG</name>
<evidence type="ECO:0000313" key="1">
    <source>
        <dbReference type="EMBL" id="OMJ19665.1"/>
    </source>
</evidence>
<keyword evidence="2" id="KW-1185">Reference proteome</keyword>
<dbReference type="EMBL" id="LSSM01002947">
    <property type="protein sequence ID" value="OMJ19665.1"/>
    <property type="molecule type" value="Genomic_DNA"/>
</dbReference>
<accession>A0A1R1XYH9</accession>
<gene>
    <name evidence="1" type="ORF">AYI69_g6530</name>
</gene>
<proteinExistence type="predicted"/>
<comment type="caution">
    <text evidence="1">The sequence shown here is derived from an EMBL/GenBank/DDBJ whole genome shotgun (WGS) entry which is preliminary data.</text>
</comment>
<sequence>MSVDNPPGNGQKFSQYIDQSFLIQDLGPKNGSFKAIDGGPNEPKKFTKLHWEIPSNVNCTVTWPPYATKSAQTE</sequence>
<organism evidence="1 2">
    <name type="scientific">Smittium culicis</name>
    <dbReference type="NCBI Taxonomy" id="133412"/>
    <lineage>
        <taxon>Eukaryota</taxon>
        <taxon>Fungi</taxon>
        <taxon>Fungi incertae sedis</taxon>
        <taxon>Zoopagomycota</taxon>
        <taxon>Kickxellomycotina</taxon>
        <taxon>Harpellomycetes</taxon>
        <taxon>Harpellales</taxon>
        <taxon>Legeriomycetaceae</taxon>
        <taxon>Smittium</taxon>
    </lineage>
</organism>
<evidence type="ECO:0000313" key="2">
    <source>
        <dbReference type="Proteomes" id="UP000187429"/>
    </source>
</evidence>
<dbReference type="Proteomes" id="UP000187429">
    <property type="component" value="Unassembled WGS sequence"/>
</dbReference>
<reference evidence="2" key="1">
    <citation type="submission" date="2017-01" db="EMBL/GenBank/DDBJ databases">
        <authorList>
            <person name="Wang Y."/>
            <person name="White M."/>
            <person name="Kvist S."/>
            <person name="Moncalvo J.-M."/>
        </authorList>
    </citation>
    <scope>NUCLEOTIDE SEQUENCE [LARGE SCALE GENOMIC DNA]</scope>
    <source>
        <strain evidence="2">ID-206-W2</strain>
    </source>
</reference>
<dbReference type="AlphaFoldDB" id="A0A1R1XYH9"/>